<evidence type="ECO:0000313" key="1">
    <source>
        <dbReference type="EMBL" id="VAW76697.1"/>
    </source>
</evidence>
<organism evidence="1">
    <name type="scientific">hydrothermal vent metagenome</name>
    <dbReference type="NCBI Taxonomy" id="652676"/>
    <lineage>
        <taxon>unclassified sequences</taxon>
        <taxon>metagenomes</taxon>
        <taxon>ecological metagenomes</taxon>
    </lineage>
</organism>
<protein>
    <submittedName>
        <fullName evidence="1">Uncharacterized protein</fullName>
    </submittedName>
</protein>
<accession>A0A3B0YMA6</accession>
<dbReference type="EMBL" id="UOFN01000063">
    <property type="protein sequence ID" value="VAW76697.1"/>
    <property type="molecule type" value="Genomic_DNA"/>
</dbReference>
<proteinExistence type="predicted"/>
<dbReference type="AlphaFoldDB" id="A0A3B0YMA6"/>
<gene>
    <name evidence="1" type="ORF">MNBD_GAMMA15-183</name>
</gene>
<name>A0A3B0YMA6_9ZZZZ</name>
<reference evidence="1" key="1">
    <citation type="submission" date="2018-06" db="EMBL/GenBank/DDBJ databases">
        <authorList>
            <person name="Zhirakovskaya E."/>
        </authorList>
    </citation>
    <scope>NUCLEOTIDE SEQUENCE</scope>
</reference>
<sequence>MMRRVICSVGVLMLLLVAPLPADEPAEVALVLVSGSDLGGSHLTPNQLRRVFLGIPVKVGGQNIRALRYTGDSQLNEIFLQKVVYMTERRYERQLVSQTFRTGQMRPPNFDKRGALVQALKSVPYNVSVLWKHDAEKDPDLYVIQEIWKGRQ</sequence>